<evidence type="ECO:0000256" key="1">
    <source>
        <dbReference type="SAM" id="MobiDB-lite"/>
    </source>
</evidence>
<organism evidence="2">
    <name type="scientific">marine sediment metagenome</name>
    <dbReference type="NCBI Taxonomy" id="412755"/>
    <lineage>
        <taxon>unclassified sequences</taxon>
        <taxon>metagenomes</taxon>
        <taxon>ecological metagenomes</taxon>
    </lineage>
</organism>
<reference evidence="2" key="1">
    <citation type="journal article" date="2014" name="Front. Microbiol.">
        <title>High frequency of phylogenetically diverse reductive dehalogenase-homologous genes in deep subseafloor sedimentary metagenomes.</title>
        <authorList>
            <person name="Kawai M."/>
            <person name="Futagami T."/>
            <person name="Toyoda A."/>
            <person name="Takaki Y."/>
            <person name="Nishi S."/>
            <person name="Hori S."/>
            <person name="Arai W."/>
            <person name="Tsubouchi T."/>
            <person name="Morono Y."/>
            <person name="Uchiyama I."/>
            <person name="Ito T."/>
            <person name="Fujiyama A."/>
            <person name="Inagaki F."/>
            <person name="Takami H."/>
        </authorList>
    </citation>
    <scope>NUCLEOTIDE SEQUENCE</scope>
    <source>
        <strain evidence="2">Expedition CK06-06</strain>
    </source>
</reference>
<name>X1TT94_9ZZZZ</name>
<sequence>AIVVITVINTNFLLLNNVNVRKEKIIAMYDARERVYKNGKERKGKRKKRKTRENMKEDGTGIIKDLPLFSLQ</sequence>
<feature type="non-terminal residue" evidence="2">
    <location>
        <position position="1"/>
    </location>
</feature>
<proteinExistence type="predicted"/>
<feature type="region of interest" description="Disordered" evidence="1">
    <location>
        <begin position="38"/>
        <end position="58"/>
    </location>
</feature>
<feature type="compositionally biased region" description="Basic residues" evidence="1">
    <location>
        <begin position="42"/>
        <end position="51"/>
    </location>
</feature>
<evidence type="ECO:0000313" key="2">
    <source>
        <dbReference type="EMBL" id="GAI83264.1"/>
    </source>
</evidence>
<comment type="caution">
    <text evidence="2">The sequence shown here is derived from an EMBL/GenBank/DDBJ whole genome shotgun (WGS) entry which is preliminary data.</text>
</comment>
<gene>
    <name evidence="2" type="ORF">S12H4_17111</name>
</gene>
<protein>
    <submittedName>
        <fullName evidence="2">Uncharacterized protein</fullName>
    </submittedName>
</protein>
<dbReference type="EMBL" id="BARW01008331">
    <property type="protein sequence ID" value="GAI83264.1"/>
    <property type="molecule type" value="Genomic_DNA"/>
</dbReference>
<accession>X1TT94</accession>
<dbReference type="AlphaFoldDB" id="X1TT94"/>